<dbReference type="eggNOG" id="ENOG50332DJ">
    <property type="taxonomic scope" value="Bacteria"/>
</dbReference>
<proteinExistence type="predicted"/>
<dbReference type="RefSeq" id="WP_006019659.1">
    <property type="nucleotide sequence ID" value="NZ_KB375282.1"/>
</dbReference>
<feature type="transmembrane region" description="Helical" evidence="1">
    <location>
        <begin position="20"/>
        <end position="40"/>
    </location>
</feature>
<keyword evidence="1" id="KW-0472">Membrane</keyword>
<keyword evidence="1" id="KW-1133">Transmembrane helix</keyword>
<dbReference type="Proteomes" id="UP000001096">
    <property type="component" value="Unassembled WGS sequence"/>
</dbReference>
<dbReference type="HOGENOM" id="CLU_164829_1_0_5"/>
<organism evidence="2 3">
    <name type="scientific">Afipia broomeae ATCC 49717</name>
    <dbReference type="NCBI Taxonomy" id="883078"/>
    <lineage>
        <taxon>Bacteria</taxon>
        <taxon>Pseudomonadati</taxon>
        <taxon>Pseudomonadota</taxon>
        <taxon>Alphaproteobacteria</taxon>
        <taxon>Hyphomicrobiales</taxon>
        <taxon>Nitrobacteraceae</taxon>
        <taxon>Afipia</taxon>
    </lineage>
</organism>
<feature type="transmembrane region" description="Helical" evidence="1">
    <location>
        <begin position="86"/>
        <end position="107"/>
    </location>
</feature>
<gene>
    <name evidence="2" type="ORF">HMPREF9695_00941</name>
</gene>
<keyword evidence="3" id="KW-1185">Reference proteome</keyword>
<dbReference type="EMBL" id="AGWX01000001">
    <property type="protein sequence ID" value="EKS41849.1"/>
    <property type="molecule type" value="Genomic_DNA"/>
</dbReference>
<evidence type="ECO:0000256" key="1">
    <source>
        <dbReference type="SAM" id="Phobius"/>
    </source>
</evidence>
<evidence type="ECO:0000313" key="3">
    <source>
        <dbReference type="Proteomes" id="UP000001096"/>
    </source>
</evidence>
<protein>
    <submittedName>
        <fullName evidence="2">Uncharacterized protein</fullName>
    </submittedName>
</protein>
<dbReference type="PATRIC" id="fig|883078.3.peg.970"/>
<reference evidence="2 3" key="1">
    <citation type="submission" date="2012-04" db="EMBL/GenBank/DDBJ databases">
        <title>The Genome Sequence of Afipia broomeae ATCC 49717.</title>
        <authorList>
            <consortium name="The Broad Institute Genome Sequencing Platform"/>
            <person name="Earl A."/>
            <person name="Ward D."/>
            <person name="Feldgarden M."/>
            <person name="Gevers D."/>
            <person name="Huys G."/>
            <person name="Walker B."/>
            <person name="Young S.K."/>
            <person name="Zeng Q."/>
            <person name="Gargeya S."/>
            <person name="Fitzgerald M."/>
            <person name="Haas B."/>
            <person name="Abouelleil A."/>
            <person name="Alvarado L."/>
            <person name="Arachchi H.M."/>
            <person name="Berlin A."/>
            <person name="Chapman S.B."/>
            <person name="Goldberg J."/>
            <person name="Griggs A."/>
            <person name="Gujja S."/>
            <person name="Hansen M."/>
            <person name="Howarth C."/>
            <person name="Imamovic A."/>
            <person name="Larimer J."/>
            <person name="McCowen C."/>
            <person name="Montmayeur A."/>
            <person name="Murphy C."/>
            <person name="Neiman D."/>
            <person name="Pearson M."/>
            <person name="Priest M."/>
            <person name="Roberts A."/>
            <person name="Saif S."/>
            <person name="Shea T."/>
            <person name="Sisk P."/>
            <person name="Sykes S."/>
            <person name="Wortman J."/>
            <person name="Nusbaum C."/>
            <person name="Birren B."/>
        </authorList>
    </citation>
    <scope>NUCLEOTIDE SEQUENCE [LARGE SCALE GENOMIC DNA]</scope>
    <source>
        <strain evidence="2 3">ATCC 49717</strain>
    </source>
</reference>
<feature type="transmembrane region" description="Helical" evidence="1">
    <location>
        <begin position="52"/>
        <end position="74"/>
    </location>
</feature>
<sequence>MTDRQQKDPRASKELSRHILPTSATMIGVCVTLVGLVKVVESRSGPSHVDEYAALAAILFLVSAAASYLSIRYAGRSGASERYERIADVLFLAGLLGITVIAVLFAYEAV</sequence>
<comment type="caution">
    <text evidence="2">The sequence shown here is derived from an EMBL/GenBank/DDBJ whole genome shotgun (WGS) entry which is preliminary data.</text>
</comment>
<dbReference type="AlphaFoldDB" id="K8PM49"/>
<name>K8PM49_9BRAD</name>
<evidence type="ECO:0000313" key="2">
    <source>
        <dbReference type="EMBL" id="EKS41849.1"/>
    </source>
</evidence>
<keyword evidence="1" id="KW-0812">Transmembrane</keyword>
<accession>K8PM49</accession>